<dbReference type="Pfam" id="PF00593">
    <property type="entry name" value="TonB_dep_Rec_b-barrel"/>
    <property type="match status" value="1"/>
</dbReference>
<comment type="similarity">
    <text evidence="8 9">Belongs to the TonB-dependent receptor family.</text>
</comment>
<dbReference type="Proteomes" id="UP000544054">
    <property type="component" value="Unassembled WGS sequence"/>
</dbReference>
<evidence type="ECO:0000256" key="4">
    <source>
        <dbReference type="ARBA" id="ARBA00022692"/>
    </source>
</evidence>
<gene>
    <name evidence="13" type="ORF">HHL23_13970</name>
</gene>
<evidence type="ECO:0000256" key="7">
    <source>
        <dbReference type="ARBA" id="ARBA00023237"/>
    </source>
</evidence>
<dbReference type="SUPFAM" id="SSF56935">
    <property type="entry name" value="Porins"/>
    <property type="match status" value="1"/>
</dbReference>
<dbReference type="RefSeq" id="WP_169235408.1">
    <property type="nucleotide sequence ID" value="NZ_JABBGI010000017.1"/>
</dbReference>
<name>A0A7Y0FSP6_9FLAO</name>
<feature type="signal peptide" evidence="10">
    <location>
        <begin position="1"/>
        <end position="23"/>
    </location>
</feature>
<dbReference type="EMBL" id="JABBGI010000017">
    <property type="protein sequence ID" value="NML70891.1"/>
    <property type="molecule type" value="Genomic_DNA"/>
</dbReference>
<protein>
    <submittedName>
        <fullName evidence="13">TonB-dependent receptor</fullName>
    </submittedName>
</protein>
<reference evidence="13 14" key="1">
    <citation type="submission" date="2020-04" db="EMBL/GenBank/DDBJ databases">
        <title>Chryseobacterium sp. RP-3-3 sp. nov., isolated from Jeju soil.</title>
        <authorList>
            <person name="Dahal R.H."/>
        </authorList>
    </citation>
    <scope>NUCLEOTIDE SEQUENCE [LARGE SCALE GENOMIC DNA]</scope>
    <source>
        <strain evidence="13 14">RP-3-3</strain>
    </source>
</reference>
<dbReference type="InterPro" id="IPR037066">
    <property type="entry name" value="Plug_dom_sf"/>
</dbReference>
<feature type="domain" description="TonB-dependent receptor-like beta-barrel" evidence="11">
    <location>
        <begin position="364"/>
        <end position="885"/>
    </location>
</feature>
<keyword evidence="6 8" id="KW-0472">Membrane</keyword>
<feature type="domain" description="TonB-dependent receptor plug" evidence="12">
    <location>
        <begin position="52"/>
        <end position="172"/>
    </location>
</feature>
<evidence type="ECO:0000256" key="6">
    <source>
        <dbReference type="ARBA" id="ARBA00023136"/>
    </source>
</evidence>
<evidence type="ECO:0000313" key="13">
    <source>
        <dbReference type="EMBL" id="NML70891.1"/>
    </source>
</evidence>
<evidence type="ECO:0000256" key="9">
    <source>
        <dbReference type="RuleBase" id="RU003357"/>
    </source>
</evidence>
<evidence type="ECO:0000259" key="12">
    <source>
        <dbReference type="Pfam" id="PF07715"/>
    </source>
</evidence>
<keyword evidence="14" id="KW-1185">Reference proteome</keyword>
<evidence type="ECO:0000256" key="10">
    <source>
        <dbReference type="SAM" id="SignalP"/>
    </source>
</evidence>
<evidence type="ECO:0000256" key="8">
    <source>
        <dbReference type="PROSITE-ProRule" id="PRU01360"/>
    </source>
</evidence>
<evidence type="ECO:0000256" key="3">
    <source>
        <dbReference type="ARBA" id="ARBA00022452"/>
    </source>
</evidence>
<keyword evidence="13" id="KW-0675">Receptor</keyword>
<evidence type="ECO:0000256" key="2">
    <source>
        <dbReference type="ARBA" id="ARBA00022448"/>
    </source>
</evidence>
<organism evidence="13 14">
    <name type="scientific">Chryseobacterium antibioticum</name>
    <dbReference type="NCBI Taxonomy" id="2728847"/>
    <lineage>
        <taxon>Bacteria</taxon>
        <taxon>Pseudomonadati</taxon>
        <taxon>Bacteroidota</taxon>
        <taxon>Flavobacteriia</taxon>
        <taxon>Flavobacteriales</taxon>
        <taxon>Weeksellaceae</taxon>
        <taxon>Chryseobacterium group</taxon>
        <taxon>Chryseobacterium</taxon>
    </lineage>
</organism>
<keyword evidence="4 8" id="KW-0812">Transmembrane</keyword>
<dbReference type="Gene3D" id="2.40.170.20">
    <property type="entry name" value="TonB-dependent receptor, beta-barrel domain"/>
    <property type="match status" value="1"/>
</dbReference>
<dbReference type="PROSITE" id="PS52016">
    <property type="entry name" value="TONB_DEPENDENT_REC_3"/>
    <property type="match status" value="1"/>
</dbReference>
<dbReference type="Gene3D" id="2.170.130.10">
    <property type="entry name" value="TonB-dependent receptor, plug domain"/>
    <property type="match status" value="1"/>
</dbReference>
<proteinExistence type="inferred from homology"/>
<dbReference type="AlphaFoldDB" id="A0A7Y0FSP6"/>
<dbReference type="PANTHER" id="PTHR47234">
    <property type="match status" value="1"/>
</dbReference>
<dbReference type="GO" id="GO:0009279">
    <property type="term" value="C:cell outer membrane"/>
    <property type="evidence" value="ECO:0007669"/>
    <property type="project" value="UniProtKB-SubCell"/>
</dbReference>
<dbReference type="InterPro" id="IPR036942">
    <property type="entry name" value="Beta-barrel_TonB_sf"/>
</dbReference>
<dbReference type="InterPro" id="IPR012910">
    <property type="entry name" value="Plug_dom"/>
</dbReference>
<comment type="caution">
    <text evidence="13">The sequence shown here is derived from an EMBL/GenBank/DDBJ whole genome shotgun (WGS) entry which is preliminary data.</text>
</comment>
<evidence type="ECO:0000259" key="11">
    <source>
        <dbReference type="Pfam" id="PF00593"/>
    </source>
</evidence>
<evidence type="ECO:0000313" key="14">
    <source>
        <dbReference type="Proteomes" id="UP000544054"/>
    </source>
</evidence>
<evidence type="ECO:0000256" key="1">
    <source>
        <dbReference type="ARBA" id="ARBA00004571"/>
    </source>
</evidence>
<evidence type="ECO:0000256" key="5">
    <source>
        <dbReference type="ARBA" id="ARBA00023077"/>
    </source>
</evidence>
<keyword evidence="2 8" id="KW-0813">Transport</keyword>
<dbReference type="InterPro" id="IPR039426">
    <property type="entry name" value="TonB-dep_rcpt-like"/>
</dbReference>
<dbReference type="Pfam" id="PF07715">
    <property type="entry name" value="Plug"/>
    <property type="match status" value="1"/>
</dbReference>
<keyword evidence="7 8" id="KW-0998">Cell outer membrane</keyword>
<keyword evidence="5 9" id="KW-0798">TonB box</keyword>
<accession>A0A7Y0FSP6</accession>
<keyword evidence="3 8" id="KW-1134">Transmembrane beta strand</keyword>
<dbReference type="PANTHER" id="PTHR47234:SF3">
    <property type="entry name" value="SECRETIN_TONB SHORT N-TERMINAL DOMAIN-CONTAINING PROTEIN"/>
    <property type="match status" value="1"/>
</dbReference>
<feature type="chain" id="PRO_5030535812" evidence="10">
    <location>
        <begin position="24"/>
        <end position="951"/>
    </location>
</feature>
<dbReference type="InterPro" id="IPR000531">
    <property type="entry name" value="Beta-barrel_TonB"/>
</dbReference>
<comment type="subcellular location">
    <subcellularLocation>
        <location evidence="1 8">Cell outer membrane</location>
        <topology evidence="1 8">Multi-pass membrane protein</topology>
    </subcellularLocation>
</comment>
<sequence length="951" mass="103583">MNKNYQKIALLGVLFFISANANAQTKDSIKTNQVDEVKITIGSRNKARVATDTPVPVDVINIGSQAVLSPQMDLNQILNYAAPSFTSNSTTVADGTDHVDPAQLRGLGPDQVLVLLNGKRRHTSSLVNINGSPGRGSVGTDLNAIPAFAIERLEVLRDGASAQYGSDAIAGVINVIMKKNTNAFTAAITAGAFNSKGANDHHGGWDGGKYQVDLNYGTKIGTNGFVNFTASLLSRDDTRRAGVASGDIFNAYNAIEQRALENGVNLSSLFGNIANTPNKQQIIDYIHQYAPSVGYFTAQQQADIMAASTIPQLQNLLKRDVTENELAYRKLIREDFNMRVGQSKLTSGQFFMNSEFDLSSSVKGYAFGGISYRDGNAAGFFRRPNQNRTSTALYPNGFLPEIASDVIDLSFAGGFKGKLGNVNYDISNTFGQNTFDYTIKNTANASMPYPGKTEFDAGGLSFMQNTINADFDTKIDWLKGFNVAFGGEARFERYKIKNGEEASWALYDINGKIQTLSTDVSLKPTDFLGATRPGGSQVFPGFRPENALNKGRNSVAAYVDTELDVTDKWLLSAALRYENYSDFGSTFNYKIATRYKLTDQINLRAAHSTGFRAPSLQQIYFNATATQFVGGTAFEVGTFSNDSEAARLLGIPQLKQEESTSYSAGFTAKIPKANLTFTVDGYYIKIKNRVVLTDQFSRPAGTYADGSPEKNLQNLFDQANANAATFFANAIDTQTKGLEGVISHKGKFSEKFSLNSDLAVTVSKTNRVGEIHGSDALIKAGQVNRYYSELSRIYLEEAVPRFKASLNNALEINKFNVLVRNVYFGKVTDPNTMDANGDGIVSGEIINGQAVATEHPVWGGKVITDLSVGYKFSNSFRLTIGANNLFDIYPDKNYGPTIVKTPALDSSGNLVYVANAAPIDLTNQNQFIYSRNTSQFGMNGRFLFARVNLSF</sequence>
<keyword evidence="10" id="KW-0732">Signal</keyword>